<keyword evidence="4 6" id="KW-1133">Transmembrane helix</keyword>
<protein>
    <submittedName>
        <fullName evidence="7">LysE family translocator</fullName>
    </submittedName>
</protein>
<feature type="transmembrane region" description="Helical" evidence="6">
    <location>
        <begin position="114"/>
        <end position="135"/>
    </location>
</feature>
<dbReference type="InterPro" id="IPR001123">
    <property type="entry name" value="LeuE-type"/>
</dbReference>
<evidence type="ECO:0000256" key="3">
    <source>
        <dbReference type="ARBA" id="ARBA00022692"/>
    </source>
</evidence>
<dbReference type="OrthoDB" id="9784202at2"/>
<evidence type="ECO:0000256" key="5">
    <source>
        <dbReference type="ARBA" id="ARBA00023136"/>
    </source>
</evidence>
<organism evidence="7 8">
    <name type="scientific">Pedobacter chitinilyticus</name>
    <dbReference type="NCBI Taxonomy" id="2233776"/>
    <lineage>
        <taxon>Bacteria</taxon>
        <taxon>Pseudomonadati</taxon>
        <taxon>Bacteroidota</taxon>
        <taxon>Sphingobacteriia</taxon>
        <taxon>Sphingobacteriales</taxon>
        <taxon>Sphingobacteriaceae</taxon>
        <taxon>Pedobacter</taxon>
    </lineage>
</organism>
<feature type="transmembrane region" description="Helical" evidence="6">
    <location>
        <begin position="147"/>
        <end position="171"/>
    </location>
</feature>
<feature type="transmembrane region" description="Helical" evidence="6">
    <location>
        <begin position="41"/>
        <end position="65"/>
    </location>
</feature>
<dbReference type="PANTHER" id="PTHR30086">
    <property type="entry name" value="ARGININE EXPORTER PROTEIN ARGO"/>
    <property type="match status" value="1"/>
</dbReference>
<dbReference type="GO" id="GO:0005886">
    <property type="term" value="C:plasma membrane"/>
    <property type="evidence" value="ECO:0007669"/>
    <property type="project" value="UniProtKB-SubCell"/>
</dbReference>
<keyword evidence="3 6" id="KW-0812">Transmembrane</keyword>
<name>A0A3S3PA48_9SPHI</name>
<comment type="subcellular location">
    <subcellularLocation>
        <location evidence="1">Cell membrane</location>
        <topology evidence="1">Multi-pass membrane protein</topology>
    </subcellularLocation>
</comment>
<evidence type="ECO:0000313" key="8">
    <source>
        <dbReference type="Proteomes" id="UP000284120"/>
    </source>
</evidence>
<dbReference type="PIRSF" id="PIRSF006324">
    <property type="entry name" value="LeuE"/>
    <property type="match status" value="1"/>
</dbReference>
<evidence type="ECO:0000256" key="1">
    <source>
        <dbReference type="ARBA" id="ARBA00004651"/>
    </source>
</evidence>
<keyword evidence="2" id="KW-1003">Cell membrane</keyword>
<feature type="transmembrane region" description="Helical" evidence="6">
    <location>
        <begin position="6"/>
        <end position="29"/>
    </location>
</feature>
<sequence>MIPFHELLFFALAALVLVISPGPNMIYLISRTITQGRKAGLTSLAGVICGFLFHILMVSFGLTAILFAVPFAYTVLKTMGVIYLLYLAYQAIKPNSKNIFEVDQSLKIDQPRKLFTVGFLTNVLNPKVAVFYLSFFPQFIKPAYGSIFSQSLMLGCTQILVSFSINFLIVLSAAKAASFFASNPLWVKVQKWFMASVLAFLAVKMALSKAK</sequence>
<keyword evidence="5 6" id="KW-0472">Membrane</keyword>
<feature type="transmembrane region" description="Helical" evidence="6">
    <location>
        <begin position="71"/>
        <end position="89"/>
    </location>
</feature>
<dbReference type="Pfam" id="PF01810">
    <property type="entry name" value="LysE"/>
    <property type="match status" value="1"/>
</dbReference>
<dbReference type="EMBL" id="SAYW01000007">
    <property type="protein sequence ID" value="RWU04332.1"/>
    <property type="molecule type" value="Genomic_DNA"/>
</dbReference>
<dbReference type="GO" id="GO:0015171">
    <property type="term" value="F:amino acid transmembrane transporter activity"/>
    <property type="evidence" value="ECO:0007669"/>
    <property type="project" value="TreeGrafter"/>
</dbReference>
<evidence type="ECO:0000256" key="4">
    <source>
        <dbReference type="ARBA" id="ARBA00022989"/>
    </source>
</evidence>
<accession>A0A3S3PA48</accession>
<gene>
    <name evidence="7" type="ORF">DPV69_18610</name>
</gene>
<dbReference type="PANTHER" id="PTHR30086:SF20">
    <property type="entry name" value="ARGININE EXPORTER PROTEIN ARGO-RELATED"/>
    <property type="match status" value="1"/>
</dbReference>
<proteinExistence type="predicted"/>
<comment type="caution">
    <text evidence="7">The sequence shown here is derived from an EMBL/GenBank/DDBJ whole genome shotgun (WGS) entry which is preliminary data.</text>
</comment>
<dbReference type="RefSeq" id="WP_113648929.1">
    <property type="nucleotide sequence ID" value="NZ_QMHN01000007.1"/>
</dbReference>
<evidence type="ECO:0000313" key="7">
    <source>
        <dbReference type="EMBL" id="RWU04332.1"/>
    </source>
</evidence>
<reference evidence="7 8" key="1">
    <citation type="submission" date="2018-06" db="EMBL/GenBank/DDBJ databases">
        <title>Pedobacter endophyticus sp. nov., an endophytic bacterium isolated from a leaf of Triticum aestivum.</title>
        <authorList>
            <person name="Zhang L."/>
        </authorList>
    </citation>
    <scope>NUCLEOTIDE SEQUENCE [LARGE SCALE GENOMIC DNA]</scope>
    <source>
        <strain evidence="7 8">CM134L-2</strain>
    </source>
</reference>
<dbReference type="Proteomes" id="UP000284120">
    <property type="component" value="Unassembled WGS sequence"/>
</dbReference>
<keyword evidence="8" id="KW-1185">Reference proteome</keyword>
<evidence type="ECO:0000256" key="2">
    <source>
        <dbReference type="ARBA" id="ARBA00022475"/>
    </source>
</evidence>
<evidence type="ECO:0000256" key="6">
    <source>
        <dbReference type="SAM" id="Phobius"/>
    </source>
</evidence>
<dbReference type="AlphaFoldDB" id="A0A3S3PA48"/>